<evidence type="ECO:0000256" key="6">
    <source>
        <dbReference type="ARBA" id="ARBA00022989"/>
    </source>
</evidence>
<gene>
    <name evidence="9" type="ORF">SAMN05216290_2958</name>
</gene>
<dbReference type="GeneID" id="99987642"/>
<dbReference type="GO" id="GO:0008373">
    <property type="term" value="F:sialyltransferase activity"/>
    <property type="evidence" value="ECO:0007669"/>
    <property type="project" value="InterPro"/>
</dbReference>
<evidence type="ECO:0000256" key="1">
    <source>
        <dbReference type="ARBA" id="ARBA00004167"/>
    </source>
</evidence>
<evidence type="ECO:0000313" key="10">
    <source>
        <dbReference type="Proteomes" id="UP000199437"/>
    </source>
</evidence>
<dbReference type="InterPro" id="IPR001675">
    <property type="entry name" value="Glyco_trans_29"/>
</dbReference>
<dbReference type="InterPro" id="IPR038578">
    <property type="entry name" value="GT29-like_sf"/>
</dbReference>
<keyword evidence="6" id="KW-1133">Transmembrane helix</keyword>
<evidence type="ECO:0000313" key="9">
    <source>
        <dbReference type="EMBL" id="SEW33146.1"/>
    </source>
</evidence>
<dbReference type="STRING" id="1267423.SAMN05216290_2958"/>
<organism evidence="9 10">
    <name type="scientific">Roseivirga pacifica</name>
    <dbReference type="NCBI Taxonomy" id="1267423"/>
    <lineage>
        <taxon>Bacteria</taxon>
        <taxon>Pseudomonadati</taxon>
        <taxon>Bacteroidota</taxon>
        <taxon>Cytophagia</taxon>
        <taxon>Cytophagales</taxon>
        <taxon>Roseivirgaceae</taxon>
        <taxon>Roseivirga</taxon>
    </lineage>
</organism>
<evidence type="ECO:0000256" key="4">
    <source>
        <dbReference type="ARBA" id="ARBA00022679"/>
    </source>
</evidence>
<proteinExistence type="predicted"/>
<evidence type="ECO:0000256" key="5">
    <source>
        <dbReference type="ARBA" id="ARBA00022692"/>
    </source>
</evidence>
<protein>
    <submittedName>
        <fullName evidence="9">Glycosyltransferase family 29 (Sialyltransferase)</fullName>
    </submittedName>
</protein>
<keyword evidence="3 9" id="KW-0328">Glycosyltransferase</keyword>
<sequence>MRILNAILGLLIMPFKVRIFRPEKIFKGKRVAIIGAADSAFDTENGAYIDGFDYVVRVNKSLITWNKGNEKYLGTKCDVLIHNFHENMDRGGAGKIDWDVFRNFGLKFLVQPRFDKDGWRSMFNYFKKYLNYRDPIFILPNKYYRNITRLFHDYHPTKGFCALYCALNSECKEVFITGFTFFKTPYAKGYRDNIRDVESNRNHIASQGLHDINMEFNNFLKTLKTARVKTIRVDTQLHRILTLEGYETVNKVLKIN</sequence>
<dbReference type="EMBL" id="FOIR01000002">
    <property type="protein sequence ID" value="SEW33146.1"/>
    <property type="molecule type" value="Genomic_DNA"/>
</dbReference>
<name>A0A1I0QZK2_9BACT</name>
<dbReference type="RefSeq" id="WP_090259335.1">
    <property type="nucleotide sequence ID" value="NZ_FOIR01000002.1"/>
</dbReference>
<dbReference type="GO" id="GO:0016020">
    <property type="term" value="C:membrane"/>
    <property type="evidence" value="ECO:0007669"/>
    <property type="project" value="UniProtKB-SubCell"/>
</dbReference>
<evidence type="ECO:0000256" key="3">
    <source>
        <dbReference type="ARBA" id="ARBA00022676"/>
    </source>
</evidence>
<evidence type="ECO:0000256" key="8">
    <source>
        <dbReference type="ARBA" id="ARBA00023180"/>
    </source>
</evidence>
<dbReference type="Proteomes" id="UP000199437">
    <property type="component" value="Unassembled WGS sequence"/>
</dbReference>
<dbReference type="Pfam" id="PF00777">
    <property type="entry name" value="Glyco_transf_29"/>
    <property type="match status" value="1"/>
</dbReference>
<keyword evidence="10" id="KW-1185">Reference proteome</keyword>
<dbReference type="GO" id="GO:0012505">
    <property type="term" value="C:endomembrane system"/>
    <property type="evidence" value="ECO:0007669"/>
    <property type="project" value="UniProtKB-SubCell"/>
</dbReference>
<accession>A0A1I0QZK2</accession>
<dbReference type="OrthoDB" id="7769014at2"/>
<keyword evidence="7" id="KW-0472">Membrane</keyword>
<dbReference type="AlphaFoldDB" id="A0A1I0QZK2"/>
<evidence type="ECO:0000256" key="2">
    <source>
        <dbReference type="ARBA" id="ARBA00004308"/>
    </source>
</evidence>
<dbReference type="Gene3D" id="3.90.1480.20">
    <property type="entry name" value="Glycosyl transferase family 29"/>
    <property type="match status" value="1"/>
</dbReference>
<keyword evidence="5" id="KW-0812">Transmembrane</keyword>
<reference evidence="10" key="1">
    <citation type="submission" date="2016-10" db="EMBL/GenBank/DDBJ databases">
        <authorList>
            <person name="Varghese N."/>
            <person name="Submissions S."/>
        </authorList>
    </citation>
    <scope>NUCLEOTIDE SEQUENCE [LARGE SCALE GENOMIC DNA]</scope>
    <source>
        <strain evidence="10">CGMCC 1.12402</strain>
    </source>
</reference>
<keyword evidence="4 9" id="KW-0808">Transferase</keyword>
<evidence type="ECO:0000256" key="7">
    <source>
        <dbReference type="ARBA" id="ARBA00023136"/>
    </source>
</evidence>
<keyword evidence="8" id="KW-0325">Glycoprotein</keyword>
<comment type="subcellular location">
    <subcellularLocation>
        <location evidence="2">Endomembrane system</location>
    </subcellularLocation>
    <subcellularLocation>
        <location evidence="1">Membrane</location>
        <topology evidence="1">Single-pass membrane protein</topology>
    </subcellularLocation>
</comment>